<dbReference type="InterPro" id="IPR051713">
    <property type="entry name" value="T-cell_Activation_Regulation"/>
</dbReference>
<dbReference type="Pfam" id="PF13927">
    <property type="entry name" value="Ig_3"/>
    <property type="match status" value="1"/>
</dbReference>
<dbReference type="SUPFAM" id="SSF48726">
    <property type="entry name" value="Immunoglobulin"/>
    <property type="match status" value="3"/>
</dbReference>
<dbReference type="SMART" id="SM00409">
    <property type="entry name" value="IG"/>
    <property type="match status" value="2"/>
</dbReference>
<feature type="domain" description="Ig-like" evidence="13">
    <location>
        <begin position="82"/>
        <end position="170"/>
    </location>
</feature>
<dbReference type="PANTHER" id="PTHR25466:SF9">
    <property type="entry name" value="FIBRONECTIN TYPE-III DOMAIN-CONTAINING PROTEIN"/>
    <property type="match status" value="1"/>
</dbReference>
<evidence type="ECO:0000256" key="11">
    <source>
        <dbReference type="SAM" id="MobiDB-lite"/>
    </source>
</evidence>
<evidence type="ECO:0000256" key="5">
    <source>
        <dbReference type="ARBA" id="ARBA00022989"/>
    </source>
</evidence>
<dbReference type="PROSITE" id="PS50835">
    <property type="entry name" value="IG_LIKE"/>
    <property type="match status" value="2"/>
</dbReference>
<dbReference type="GO" id="GO:0071222">
    <property type="term" value="P:cellular response to lipopolysaccharide"/>
    <property type="evidence" value="ECO:0007669"/>
    <property type="project" value="TreeGrafter"/>
</dbReference>
<keyword evidence="10" id="KW-0393">Immunoglobulin domain</keyword>
<evidence type="ECO:0000256" key="4">
    <source>
        <dbReference type="ARBA" id="ARBA00022729"/>
    </source>
</evidence>
<evidence type="ECO:0000256" key="10">
    <source>
        <dbReference type="ARBA" id="ARBA00023319"/>
    </source>
</evidence>
<accession>A0A9J7ZNI5</accession>
<keyword evidence="2" id="KW-1003">Cell membrane</keyword>
<keyword evidence="9" id="KW-0325">Glycoprotein</keyword>
<dbReference type="GO" id="GO:0006955">
    <property type="term" value="P:immune response"/>
    <property type="evidence" value="ECO:0007669"/>
    <property type="project" value="TreeGrafter"/>
</dbReference>
<keyword evidence="8" id="KW-0675">Receptor</keyword>
<dbReference type="GO" id="GO:0009897">
    <property type="term" value="C:external side of plasma membrane"/>
    <property type="evidence" value="ECO:0007669"/>
    <property type="project" value="TreeGrafter"/>
</dbReference>
<sequence length="502" mass="57803">MIIFNASTHIIPYYNIFQDHPFAVICHNICLYQMSDLILNLFLKSSLSFPLFLHVQFILLHSLLNKTEHSIMHIISFFLVMLKIVFCYKSQKVQRGSDVSLRCDVPLMSKSSTLHWEKDGEQSPNSTLMYNNSAYIILHTVDERSEGNYYCRLMENGRVQTVRIHTVNVTSYSQNKIHTIYRQSGNNSDVSLIFKSKKIYHRLRWTWEQSPKSQIDLIAVEKGIEVQIKGPIEPGRNSSTTYTGQFFIFHISPVNFNYNGTYRCITETSTYTTTILRTIRVSVEPPDGVLRNQSVVLTCEVSEVNDSVTLVWLRMEGNRGVLVKQQTMTEKNNMLRLTVNLASNETDPLHWQCAVFTENTLRALAPITISRTSSNTNAPTESSTVTDQVNNSHANTLFCCVLTLFTGILLGALMYYCYRKRKSVQSGPQESEPVYINISQMRNDRVERRSTPENRENSPEIYRNIRRDRYGKGNMNKRDETPVTSDSMTYATIVFNKSRFQT</sequence>
<feature type="transmembrane region" description="Helical" evidence="12">
    <location>
        <begin position="41"/>
        <end position="64"/>
    </location>
</feature>
<dbReference type="Proteomes" id="UP001108240">
    <property type="component" value="Unplaced"/>
</dbReference>
<dbReference type="InterPro" id="IPR036179">
    <property type="entry name" value="Ig-like_dom_sf"/>
</dbReference>
<evidence type="ECO:0000256" key="1">
    <source>
        <dbReference type="ARBA" id="ARBA00004251"/>
    </source>
</evidence>
<dbReference type="InterPro" id="IPR003599">
    <property type="entry name" value="Ig_sub"/>
</dbReference>
<evidence type="ECO:0000256" key="6">
    <source>
        <dbReference type="ARBA" id="ARBA00023136"/>
    </source>
</evidence>
<feature type="domain" description="Ig-like" evidence="13">
    <location>
        <begin position="292"/>
        <end position="370"/>
    </location>
</feature>
<dbReference type="Gene3D" id="2.60.40.10">
    <property type="entry name" value="Immunoglobulins"/>
    <property type="match status" value="1"/>
</dbReference>
<keyword evidence="5 12" id="KW-1133">Transmembrane helix</keyword>
<evidence type="ECO:0000256" key="9">
    <source>
        <dbReference type="ARBA" id="ARBA00023180"/>
    </source>
</evidence>
<name>A0A9J7ZNI5_CYPCA</name>
<dbReference type="Ensembl" id="ENSCCRT00000128086.1">
    <property type="protein sequence ID" value="ENSCCRP00000133932.1"/>
    <property type="gene ID" value="ENSCCRG00000079145.1"/>
</dbReference>
<dbReference type="GeneTree" id="ENSGT00940000178681"/>
<dbReference type="InterPro" id="IPR013783">
    <property type="entry name" value="Ig-like_fold"/>
</dbReference>
<evidence type="ECO:0000256" key="2">
    <source>
        <dbReference type="ARBA" id="ARBA00022475"/>
    </source>
</evidence>
<feature type="transmembrane region" description="Helical" evidence="12">
    <location>
        <begin position="397"/>
        <end position="416"/>
    </location>
</feature>
<feature type="transmembrane region" description="Helical" evidence="12">
    <location>
        <begin position="70"/>
        <end position="88"/>
    </location>
</feature>
<evidence type="ECO:0000259" key="13">
    <source>
        <dbReference type="PROSITE" id="PS50835"/>
    </source>
</evidence>
<dbReference type="AlphaFoldDB" id="A0A9J7ZNI5"/>
<keyword evidence="7" id="KW-1015">Disulfide bond</keyword>
<feature type="region of interest" description="Disordered" evidence="11">
    <location>
        <begin position="438"/>
        <end position="483"/>
    </location>
</feature>
<dbReference type="GO" id="GO:0007166">
    <property type="term" value="P:cell surface receptor signaling pathway"/>
    <property type="evidence" value="ECO:0007669"/>
    <property type="project" value="TreeGrafter"/>
</dbReference>
<evidence type="ECO:0000256" key="7">
    <source>
        <dbReference type="ARBA" id="ARBA00023157"/>
    </source>
</evidence>
<protein>
    <recommendedName>
        <fullName evidence="13">Ig-like domain-containing protein</fullName>
    </recommendedName>
</protein>
<reference evidence="14" key="1">
    <citation type="submission" date="2025-08" db="UniProtKB">
        <authorList>
            <consortium name="Ensembl"/>
        </authorList>
    </citation>
    <scope>IDENTIFICATION</scope>
</reference>
<dbReference type="PANTHER" id="PTHR25466">
    <property type="entry name" value="T-LYMPHOCYTE ACTIVATION ANTIGEN"/>
    <property type="match status" value="1"/>
</dbReference>
<feature type="compositionally biased region" description="Basic and acidic residues" evidence="11">
    <location>
        <begin position="442"/>
        <end position="481"/>
    </location>
</feature>
<dbReference type="GO" id="GO:0042102">
    <property type="term" value="P:positive regulation of T cell proliferation"/>
    <property type="evidence" value="ECO:0007669"/>
    <property type="project" value="TreeGrafter"/>
</dbReference>
<evidence type="ECO:0000256" key="8">
    <source>
        <dbReference type="ARBA" id="ARBA00023170"/>
    </source>
</evidence>
<proteinExistence type="predicted"/>
<reference evidence="14" key="2">
    <citation type="submission" date="2025-09" db="UniProtKB">
        <authorList>
            <consortium name="Ensembl"/>
        </authorList>
    </citation>
    <scope>IDENTIFICATION</scope>
</reference>
<evidence type="ECO:0000256" key="3">
    <source>
        <dbReference type="ARBA" id="ARBA00022692"/>
    </source>
</evidence>
<dbReference type="GO" id="GO:0031295">
    <property type="term" value="P:T cell costimulation"/>
    <property type="evidence" value="ECO:0007669"/>
    <property type="project" value="TreeGrafter"/>
</dbReference>
<evidence type="ECO:0000313" key="14">
    <source>
        <dbReference type="Ensembl" id="ENSCCRP00000133932.1"/>
    </source>
</evidence>
<comment type="subcellular location">
    <subcellularLocation>
        <location evidence="1">Cell membrane</location>
        <topology evidence="1">Single-pass type I membrane protein</topology>
    </subcellularLocation>
</comment>
<keyword evidence="15" id="KW-1185">Reference proteome</keyword>
<keyword evidence="4" id="KW-0732">Signal</keyword>
<evidence type="ECO:0000256" key="12">
    <source>
        <dbReference type="SAM" id="Phobius"/>
    </source>
</evidence>
<dbReference type="InterPro" id="IPR007110">
    <property type="entry name" value="Ig-like_dom"/>
</dbReference>
<organism evidence="14 15">
    <name type="scientific">Cyprinus carpio carpio</name>
    <dbReference type="NCBI Taxonomy" id="630221"/>
    <lineage>
        <taxon>Eukaryota</taxon>
        <taxon>Metazoa</taxon>
        <taxon>Chordata</taxon>
        <taxon>Craniata</taxon>
        <taxon>Vertebrata</taxon>
        <taxon>Euteleostomi</taxon>
        <taxon>Actinopterygii</taxon>
        <taxon>Neopterygii</taxon>
        <taxon>Teleostei</taxon>
        <taxon>Ostariophysi</taxon>
        <taxon>Cypriniformes</taxon>
        <taxon>Cyprinidae</taxon>
        <taxon>Cyprininae</taxon>
        <taxon>Cyprinus</taxon>
    </lineage>
</organism>
<evidence type="ECO:0000313" key="15">
    <source>
        <dbReference type="Proteomes" id="UP001108240"/>
    </source>
</evidence>
<keyword evidence="6 12" id="KW-0472">Membrane</keyword>
<dbReference type="GO" id="GO:0042130">
    <property type="term" value="P:negative regulation of T cell proliferation"/>
    <property type="evidence" value="ECO:0007669"/>
    <property type="project" value="TreeGrafter"/>
</dbReference>
<keyword evidence="3 12" id="KW-0812">Transmembrane</keyword>